<keyword evidence="4 7" id="KW-1133">Transmembrane helix</keyword>
<evidence type="ECO:0000256" key="7">
    <source>
        <dbReference type="SAM" id="Phobius"/>
    </source>
</evidence>
<dbReference type="InterPro" id="IPR003838">
    <property type="entry name" value="ABC3_permease_C"/>
</dbReference>
<dbReference type="Pfam" id="PF02687">
    <property type="entry name" value="FtsX"/>
    <property type="match status" value="1"/>
</dbReference>
<dbReference type="OrthoDB" id="9793166at2"/>
<accession>A0A1W1VEC9</accession>
<feature type="transmembrane region" description="Helical" evidence="7">
    <location>
        <begin position="238"/>
        <end position="262"/>
    </location>
</feature>
<dbReference type="PANTHER" id="PTHR30572:SF4">
    <property type="entry name" value="ABC TRANSPORTER PERMEASE YTRF"/>
    <property type="match status" value="1"/>
</dbReference>
<reference evidence="10" key="1">
    <citation type="submission" date="2017-04" db="EMBL/GenBank/DDBJ databases">
        <authorList>
            <person name="Varghese N."/>
            <person name="Submissions S."/>
        </authorList>
    </citation>
    <scope>NUCLEOTIDE SEQUENCE [LARGE SCALE GENOMIC DNA]</scope>
    <source>
        <strain evidence="10">DSM 20463</strain>
    </source>
</reference>
<dbReference type="AlphaFoldDB" id="A0A1W1VEC9"/>
<feature type="transmembrane region" description="Helical" evidence="7">
    <location>
        <begin position="776"/>
        <end position="799"/>
    </location>
</feature>
<evidence type="ECO:0000313" key="9">
    <source>
        <dbReference type="EMBL" id="SMB91304.1"/>
    </source>
</evidence>
<dbReference type="InterPro" id="IPR050250">
    <property type="entry name" value="Macrolide_Exporter_MacB"/>
</dbReference>
<evidence type="ECO:0000256" key="4">
    <source>
        <dbReference type="ARBA" id="ARBA00022989"/>
    </source>
</evidence>
<feature type="transmembrane region" description="Helical" evidence="7">
    <location>
        <begin position="6"/>
        <end position="27"/>
    </location>
</feature>
<evidence type="ECO:0000256" key="2">
    <source>
        <dbReference type="ARBA" id="ARBA00022475"/>
    </source>
</evidence>
<gene>
    <name evidence="9" type="ORF">SAMN00017477_1782</name>
</gene>
<evidence type="ECO:0000256" key="5">
    <source>
        <dbReference type="ARBA" id="ARBA00023136"/>
    </source>
</evidence>
<keyword evidence="2" id="KW-1003">Cell membrane</keyword>
<feature type="domain" description="ABC3 transporter permease C-terminal" evidence="8">
    <location>
        <begin position="249"/>
        <end position="373"/>
    </location>
</feature>
<keyword evidence="5 7" id="KW-0472">Membrane</keyword>
<evidence type="ECO:0000256" key="1">
    <source>
        <dbReference type="ARBA" id="ARBA00004651"/>
    </source>
</evidence>
<dbReference type="EMBL" id="FWWR01000011">
    <property type="protein sequence ID" value="SMB91304.1"/>
    <property type="molecule type" value="Genomic_DNA"/>
</dbReference>
<feature type="transmembrane region" description="Helical" evidence="7">
    <location>
        <begin position="742"/>
        <end position="764"/>
    </location>
</feature>
<dbReference type="RefSeq" id="WP_159445257.1">
    <property type="nucleotide sequence ID" value="NZ_FWWR01000011.1"/>
</dbReference>
<feature type="transmembrane region" description="Helical" evidence="7">
    <location>
        <begin position="408"/>
        <end position="432"/>
    </location>
</feature>
<name>A0A1W1VEC9_PEPAS</name>
<feature type="transmembrane region" description="Helical" evidence="7">
    <location>
        <begin position="684"/>
        <end position="703"/>
    </location>
</feature>
<evidence type="ECO:0000256" key="3">
    <source>
        <dbReference type="ARBA" id="ARBA00022692"/>
    </source>
</evidence>
<evidence type="ECO:0000256" key="6">
    <source>
        <dbReference type="ARBA" id="ARBA00038076"/>
    </source>
</evidence>
<sequence length="814" mass="95019">MNRKNISILISVFIMSFVISILSYILITQNLEVYNFYKKDMPEHITLYSKVKVNEVEKIKKLENVKLVGLRSEPKSLRCRKKLFTINRYDENYFSMQKNFLKIGELPKNKNELLVSEKTLKNFNLVLGDEIEVEKGERILKNKPIEATFSYNKNEIFKSTGSLSFKIVGVYDSKSNKNIQEVYSLIDNKLEMYPCIQVKNLLKTYETKAEIEKIVGDKNPVLENINLLRFFDITEKGFNILGFISSKLLVIVVLIIIFTFMMKNIFKIWGIYKIKEFSMYKSIGATNFQIYLLLFKEIFKISILPIILGEISGLFIILKIFNKLFSLQSKLLFMESRSIYINWISIIVINLIIFIILFISITFPTKIISKISILEGLKENIQTKSMKKTKHRDLFKELKKNNNKNIRAMFAIMITGLCLILLLICVNTIDVYNGERNINKRNFNLLLRYSTNENVYPKIFDDILKEFESENAMISIKKNYYVNTDKLNYSKEFNNIGYSKGFDGLFYYSEDSLVDGTLVGIDKDRFARISKNNSDVILVNLVQEDPKSFYSEASFIQYIDKNVDKVYIRALENLNEQEIKIDKKLTKFIDDQESINLYQVYLVTSIENFQKIIKESEKYFAKKGMEFPRMYYELEMKVDKDMLEEYSSSIEKIMENTVESGEKFIVKNQIRTDRLVSINVQGKYFIGLVIILSVILLNIANSYSSANLTFFNRSKEIGSLLSNGMYVEDLEKMFLLDNIKNIFKSIVMAILLTSIFFGLLLKTIPYMNLKKYMSIFPLRVSFAIICGVSLINYIIYYVAMKKVTSKNIVELVRE</sequence>
<keyword evidence="3 7" id="KW-0812">Transmembrane</keyword>
<dbReference type="GO" id="GO:0022857">
    <property type="term" value="F:transmembrane transporter activity"/>
    <property type="evidence" value="ECO:0007669"/>
    <property type="project" value="TreeGrafter"/>
</dbReference>
<dbReference type="GO" id="GO:0005886">
    <property type="term" value="C:plasma membrane"/>
    <property type="evidence" value="ECO:0007669"/>
    <property type="project" value="UniProtKB-SubCell"/>
</dbReference>
<dbReference type="PANTHER" id="PTHR30572">
    <property type="entry name" value="MEMBRANE COMPONENT OF TRANSPORTER-RELATED"/>
    <property type="match status" value="1"/>
</dbReference>
<feature type="transmembrane region" description="Helical" evidence="7">
    <location>
        <begin position="339"/>
        <end position="363"/>
    </location>
</feature>
<comment type="similarity">
    <text evidence="6">Belongs to the ABC-4 integral membrane protein family.</text>
</comment>
<protein>
    <submittedName>
        <fullName evidence="9">Putative ABC transport system permease protein</fullName>
    </submittedName>
</protein>
<feature type="transmembrane region" description="Helical" evidence="7">
    <location>
        <begin position="298"/>
        <end position="318"/>
    </location>
</feature>
<organism evidence="9 10">
    <name type="scientific">Peptoniphilus asaccharolyticus DSM 20463</name>
    <dbReference type="NCBI Taxonomy" id="573058"/>
    <lineage>
        <taxon>Bacteria</taxon>
        <taxon>Bacillati</taxon>
        <taxon>Bacillota</taxon>
        <taxon>Tissierellia</taxon>
        <taxon>Tissierellales</taxon>
        <taxon>Peptoniphilaceae</taxon>
        <taxon>Peptoniphilus</taxon>
    </lineage>
</organism>
<dbReference type="Proteomes" id="UP000192368">
    <property type="component" value="Unassembled WGS sequence"/>
</dbReference>
<evidence type="ECO:0000313" key="10">
    <source>
        <dbReference type="Proteomes" id="UP000192368"/>
    </source>
</evidence>
<proteinExistence type="inferred from homology"/>
<evidence type="ECO:0000259" key="8">
    <source>
        <dbReference type="Pfam" id="PF02687"/>
    </source>
</evidence>
<comment type="subcellular location">
    <subcellularLocation>
        <location evidence="1">Cell membrane</location>
        <topology evidence="1">Multi-pass membrane protein</topology>
    </subcellularLocation>
</comment>
<dbReference type="STRING" id="573058.SAMN00017477_1782"/>
<keyword evidence="10" id="KW-1185">Reference proteome</keyword>